<reference evidence="2 3" key="1">
    <citation type="submission" date="2014-04" db="EMBL/GenBank/DDBJ databases">
        <authorList>
            <consortium name="DOE Joint Genome Institute"/>
            <person name="Kuo A."/>
            <person name="Girlanda M."/>
            <person name="Perotto S."/>
            <person name="Kohler A."/>
            <person name="Nagy L.G."/>
            <person name="Floudas D."/>
            <person name="Copeland A."/>
            <person name="Barry K.W."/>
            <person name="Cichocki N."/>
            <person name="Veneault-Fourrey C."/>
            <person name="LaButti K."/>
            <person name="Lindquist E.A."/>
            <person name="Lipzen A."/>
            <person name="Lundell T."/>
            <person name="Morin E."/>
            <person name="Murat C."/>
            <person name="Sun H."/>
            <person name="Tunlid A."/>
            <person name="Henrissat B."/>
            <person name="Grigoriev I.V."/>
            <person name="Hibbett D.S."/>
            <person name="Martin F."/>
            <person name="Nordberg H.P."/>
            <person name="Cantor M.N."/>
            <person name="Hua S.X."/>
        </authorList>
    </citation>
    <scope>NUCLEOTIDE SEQUENCE [LARGE SCALE GENOMIC DNA]</scope>
    <source>
        <strain evidence="2 3">MUT 4182</strain>
    </source>
</reference>
<feature type="compositionally biased region" description="Low complexity" evidence="1">
    <location>
        <begin position="89"/>
        <end position="100"/>
    </location>
</feature>
<dbReference type="EMBL" id="KN823001">
    <property type="protein sequence ID" value="KIO27901.1"/>
    <property type="molecule type" value="Genomic_DNA"/>
</dbReference>
<evidence type="ECO:0000313" key="3">
    <source>
        <dbReference type="Proteomes" id="UP000054248"/>
    </source>
</evidence>
<sequence>MPISPEDLEGYPDLEEKSAALVQWAQRKGQAVRLLGAMQKAYLSVMVASEPEVDNDPRHAERAHSTQHDDDQERPLKSNHPHLSQGFPSNDMSSTSSSMDLPIETSKQPGPNNVFKRDRAGRFARSGTSKKIGREKAKAKAKAFVVSSSPSRDDGFWAAFGY</sequence>
<dbReference type="HOGENOM" id="CLU_1636666_0_0_1"/>
<dbReference type="Proteomes" id="UP000054248">
    <property type="component" value="Unassembled WGS sequence"/>
</dbReference>
<protein>
    <submittedName>
        <fullName evidence="2">Uncharacterized protein</fullName>
    </submittedName>
</protein>
<feature type="compositionally biased region" description="Basic and acidic residues" evidence="1">
    <location>
        <begin position="55"/>
        <end position="76"/>
    </location>
</feature>
<proteinExistence type="predicted"/>
<name>A0A0C3QKJ8_9AGAM</name>
<reference evidence="3" key="2">
    <citation type="submission" date="2015-01" db="EMBL/GenBank/DDBJ databases">
        <title>Evolutionary Origins and Diversification of the Mycorrhizal Mutualists.</title>
        <authorList>
            <consortium name="DOE Joint Genome Institute"/>
            <consortium name="Mycorrhizal Genomics Consortium"/>
            <person name="Kohler A."/>
            <person name="Kuo A."/>
            <person name="Nagy L.G."/>
            <person name="Floudas D."/>
            <person name="Copeland A."/>
            <person name="Barry K.W."/>
            <person name="Cichocki N."/>
            <person name="Veneault-Fourrey C."/>
            <person name="LaButti K."/>
            <person name="Lindquist E.A."/>
            <person name="Lipzen A."/>
            <person name="Lundell T."/>
            <person name="Morin E."/>
            <person name="Murat C."/>
            <person name="Riley R."/>
            <person name="Ohm R."/>
            <person name="Sun H."/>
            <person name="Tunlid A."/>
            <person name="Henrissat B."/>
            <person name="Grigoriev I.V."/>
            <person name="Hibbett D.S."/>
            <person name="Martin F."/>
        </authorList>
    </citation>
    <scope>NUCLEOTIDE SEQUENCE [LARGE SCALE GENOMIC DNA]</scope>
    <source>
        <strain evidence="3">MUT 4182</strain>
    </source>
</reference>
<keyword evidence="3" id="KW-1185">Reference proteome</keyword>
<feature type="region of interest" description="Disordered" evidence="1">
    <location>
        <begin position="51"/>
        <end position="135"/>
    </location>
</feature>
<dbReference type="AlphaFoldDB" id="A0A0C3QKJ8"/>
<evidence type="ECO:0000256" key="1">
    <source>
        <dbReference type="SAM" id="MobiDB-lite"/>
    </source>
</evidence>
<gene>
    <name evidence="2" type="ORF">M407DRAFT_243194</name>
</gene>
<organism evidence="2 3">
    <name type="scientific">Tulasnella calospora MUT 4182</name>
    <dbReference type="NCBI Taxonomy" id="1051891"/>
    <lineage>
        <taxon>Eukaryota</taxon>
        <taxon>Fungi</taxon>
        <taxon>Dikarya</taxon>
        <taxon>Basidiomycota</taxon>
        <taxon>Agaricomycotina</taxon>
        <taxon>Agaricomycetes</taxon>
        <taxon>Cantharellales</taxon>
        <taxon>Tulasnellaceae</taxon>
        <taxon>Tulasnella</taxon>
    </lineage>
</organism>
<evidence type="ECO:0000313" key="2">
    <source>
        <dbReference type="EMBL" id="KIO27901.1"/>
    </source>
</evidence>
<accession>A0A0C3QKJ8</accession>